<organism evidence="3 4">
    <name type="scientific">Eiseniibacteriota bacterium</name>
    <dbReference type="NCBI Taxonomy" id="2212470"/>
    <lineage>
        <taxon>Bacteria</taxon>
        <taxon>Candidatus Eiseniibacteriota</taxon>
    </lineage>
</organism>
<keyword evidence="2" id="KW-0732">Signal</keyword>
<dbReference type="Pfam" id="PF14316">
    <property type="entry name" value="DUF4381"/>
    <property type="match status" value="1"/>
</dbReference>
<feature type="signal peptide" evidence="2">
    <location>
        <begin position="1"/>
        <end position="22"/>
    </location>
</feature>
<reference evidence="3 4" key="1">
    <citation type="journal article" date="2019" name="Nat. Microbiol.">
        <title>Mediterranean grassland soil C-N compound turnover is dependent on rainfall and depth, and is mediated by genomically divergent microorganisms.</title>
        <authorList>
            <person name="Diamond S."/>
            <person name="Andeer P.F."/>
            <person name="Li Z."/>
            <person name="Crits-Christoph A."/>
            <person name="Burstein D."/>
            <person name="Anantharaman K."/>
            <person name="Lane K.R."/>
            <person name="Thomas B.C."/>
            <person name="Pan C."/>
            <person name="Northen T.R."/>
            <person name="Banfield J.F."/>
        </authorList>
    </citation>
    <scope>NUCLEOTIDE SEQUENCE [LARGE SCALE GENOMIC DNA]</scope>
    <source>
        <strain evidence="3">WS_10</strain>
    </source>
</reference>
<keyword evidence="1" id="KW-1133">Transmembrane helix</keyword>
<dbReference type="InterPro" id="IPR025489">
    <property type="entry name" value="DUF4381"/>
</dbReference>
<feature type="chain" id="PRO_5021938122" evidence="2">
    <location>
        <begin position="23"/>
        <end position="342"/>
    </location>
</feature>
<evidence type="ECO:0000313" key="4">
    <source>
        <dbReference type="Proteomes" id="UP000319836"/>
    </source>
</evidence>
<keyword evidence="1" id="KW-0812">Transmembrane</keyword>
<evidence type="ECO:0000256" key="2">
    <source>
        <dbReference type="SAM" id="SignalP"/>
    </source>
</evidence>
<accession>A0A538TYL4</accession>
<comment type="caution">
    <text evidence="3">The sequence shown here is derived from an EMBL/GenBank/DDBJ whole genome shotgun (WGS) entry which is preliminary data.</text>
</comment>
<name>A0A538TYL4_UNCEI</name>
<feature type="transmembrane region" description="Helical" evidence="1">
    <location>
        <begin position="187"/>
        <end position="205"/>
    </location>
</feature>
<dbReference type="Proteomes" id="UP000319836">
    <property type="component" value="Unassembled WGS sequence"/>
</dbReference>
<dbReference type="AlphaFoldDB" id="A0A538TYL4"/>
<evidence type="ECO:0000256" key="1">
    <source>
        <dbReference type="SAM" id="Phobius"/>
    </source>
</evidence>
<evidence type="ECO:0000313" key="3">
    <source>
        <dbReference type="EMBL" id="TMQ68744.1"/>
    </source>
</evidence>
<protein>
    <submittedName>
        <fullName evidence="3">DUF4381 family protein</fullName>
    </submittedName>
</protein>
<gene>
    <name evidence="3" type="ORF">E6K80_13960</name>
</gene>
<proteinExistence type="predicted"/>
<keyword evidence="1" id="KW-0472">Membrane</keyword>
<sequence length="342" mass="36945">MKHARALARRVLPLLVFALAFASAPEAQVASAPQVRVILRPAVAKLGERVVYRVELIGGFSVWQPPAWMAPDSGTAFSWGEPRQGVTKGHTFEGVRFGPRARRGEAHTATPDTAWVEIPLQVFELGIVSIPGLGFRYQASGATPAISSARAPIARLIVMPVLTAADSNATLRPLHGPLAAPWWERVPWPWVIGGLLLLVLLALAIRTLRRRRVKAPAAAPARAPLSPAAAALQALAELRALDLPGQGRFSEHAFRLGQILRRYLEATVSATHPGDTTPELVRHLREAGLSSDDVKRLAGLLRVWDRVKFAREAFTHDEAVRAESAVEGFVRRALGPASAEAA</sequence>
<dbReference type="EMBL" id="VBPA01000388">
    <property type="protein sequence ID" value="TMQ68744.1"/>
    <property type="molecule type" value="Genomic_DNA"/>
</dbReference>